<evidence type="ECO:0000313" key="1">
    <source>
        <dbReference type="EMBL" id="KER20148.1"/>
    </source>
</evidence>
<dbReference type="Gene3D" id="1.25.40.10">
    <property type="entry name" value="Tetratricopeptide repeat domain"/>
    <property type="match status" value="1"/>
</dbReference>
<dbReference type="InterPro" id="IPR040239">
    <property type="entry name" value="HcpB-like"/>
</dbReference>
<proteinExistence type="predicted"/>
<dbReference type="GeneID" id="20325398"/>
<name>A0A074YZR1_OPIVI</name>
<protein>
    <submittedName>
        <fullName evidence="1">Uncharacterized protein</fullName>
    </submittedName>
</protein>
<dbReference type="OrthoDB" id="272077at2759"/>
<organism evidence="1 2">
    <name type="scientific">Opisthorchis viverrini</name>
    <name type="common">Southeast Asian liver fluke</name>
    <dbReference type="NCBI Taxonomy" id="6198"/>
    <lineage>
        <taxon>Eukaryota</taxon>
        <taxon>Metazoa</taxon>
        <taxon>Spiralia</taxon>
        <taxon>Lophotrochozoa</taxon>
        <taxon>Platyhelminthes</taxon>
        <taxon>Trematoda</taxon>
        <taxon>Digenea</taxon>
        <taxon>Opisthorchiida</taxon>
        <taxon>Opisthorchiata</taxon>
        <taxon>Opisthorchiidae</taxon>
        <taxon>Opisthorchis</taxon>
    </lineage>
</organism>
<sequence length="253" mass="27866">MSKMGDEAQDDAGLLDYKSASEVSEYMENLGLRFEFGCKKERNPTSCHSLAQWFETYKTDTKRCAEILQMNCFDMKYGDSCFKYGVFKLFGKEGVPRDPLAAYQAFEFGCKSTDHGKSCQGAGRLIAEGLVSHSPSLTPAIPMFERGCHFGLAESCFHLGGASINLANQMDKAGEKSKGQDSPSSLRKKALDAWSKGCELGHELCCRNVARMYSIGDGVPVNESKADEFRHLAEKIASDRLRMDTEIAASTKA</sequence>
<dbReference type="AlphaFoldDB" id="A0A074YZR1"/>
<dbReference type="PANTHER" id="PTHR13891">
    <property type="entry name" value="CYTOCHROME C OXIDASE ASSEMBLY FACTOR 7"/>
    <property type="match status" value="1"/>
</dbReference>
<dbReference type="RefSeq" id="XP_009176096.1">
    <property type="nucleotide sequence ID" value="XM_009177832.1"/>
</dbReference>
<dbReference type="KEGG" id="ovi:T265_11230"/>
<dbReference type="STRING" id="6198.A0A074YZR1"/>
<dbReference type="Proteomes" id="UP000054324">
    <property type="component" value="Unassembled WGS sequence"/>
</dbReference>
<evidence type="ECO:0000313" key="2">
    <source>
        <dbReference type="Proteomes" id="UP000054324"/>
    </source>
</evidence>
<dbReference type="EMBL" id="KL597086">
    <property type="protein sequence ID" value="KER20148.1"/>
    <property type="molecule type" value="Genomic_DNA"/>
</dbReference>
<reference evidence="1 2" key="1">
    <citation type="submission" date="2013-11" db="EMBL/GenBank/DDBJ databases">
        <title>Opisthorchis viverrini - life in the bile duct.</title>
        <authorList>
            <person name="Young N.D."/>
            <person name="Nagarajan N."/>
            <person name="Lin S.J."/>
            <person name="Korhonen P.K."/>
            <person name="Jex A.R."/>
            <person name="Hall R.S."/>
            <person name="Safavi-Hemami H."/>
            <person name="Kaewkong W."/>
            <person name="Bertrand D."/>
            <person name="Gao S."/>
            <person name="Seet Q."/>
            <person name="Wongkham S."/>
            <person name="Teh B.T."/>
            <person name="Wongkham C."/>
            <person name="Intapan P.M."/>
            <person name="Maleewong W."/>
            <person name="Yang X."/>
            <person name="Hu M."/>
            <person name="Wang Z."/>
            <person name="Hofmann A."/>
            <person name="Sternberg P.W."/>
            <person name="Tan P."/>
            <person name="Wang J."/>
            <person name="Gasser R.B."/>
        </authorList>
    </citation>
    <scope>NUCLEOTIDE SEQUENCE [LARGE SCALE GENOMIC DNA]</scope>
</reference>
<keyword evidence="2" id="KW-1185">Reference proteome</keyword>
<accession>A0A074YZR1</accession>
<dbReference type="InterPro" id="IPR011990">
    <property type="entry name" value="TPR-like_helical_dom_sf"/>
</dbReference>
<dbReference type="SUPFAM" id="SSF81901">
    <property type="entry name" value="HCP-like"/>
    <property type="match status" value="2"/>
</dbReference>
<dbReference type="GO" id="GO:0005758">
    <property type="term" value="C:mitochondrial intermembrane space"/>
    <property type="evidence" value="ECO:0007669"/>
    <property type="project" value="TreeGrafter"/>
</dbReference>
<gene>
    <name evidence="1" type="ORF">T265_11230</name>
</gene>
<dbReference type="CTD" id="20325398"/>
<dbReference type="PANTHER" id="PTHR13891:SF1">
    <property type="entry name" value="CYTOCHROME C OXIDASE ASSEMBLY FACTOR 7"/>
    <property type="match status" value="1"/>
</dbReference>